<evidence type="ECO:0000256" key="1">
    <source>
        <dbReference type="SAM" id="MobiDB-lite"/>
    </source>
</evidence>
<dbReference type="Proteomes" id="UP000297245">
    <property type="component" value="Unassembled WGS sequence"/>
</dbReference>
<dbReference type="EMBL" id="ML179437">
    <property type="protein sequence ID" value="THU87732.1"/>
    <property type="molecule type" value="Genomic_DNA"/>
</dbReference>
<keyword evidence="3" id="KW-1185">Reference proteome</keyword>
<organism evidence="2 3">
    <name type="scientific">Dendrothele bispora (strain CBS 962.96)</name>
    <dbReference type="NCBI Taxonomy" id="1314807"/>
    <lineage>
        <taxon>Eukaryota</taxon>
        <taxon>Fungi</taxon>
        <taxon>Dikarya</taxon>
        <taxon>Basidiomycota</taxon>
        <taxon>Agaricomycotina</taxon>
        <taxon>Agaricomycetes</taxon>
        <taxon>Agaricomycetidae</taxon>
        <taxon>Agaricales</taxon>
        <taxon>Agaricales incertae sedis</taxon>
        <taxon>Dendrothele</taxon>
    </lineage>
</organism>
<dbReference type="AlphaFoldDB" id="A0A4S8LFF2"/>
<name>A0A4S8LFF2_DENBC</name>
<sequence length="171" mass="19693">MFKEYYMWTYRRGQCWVLTVNFEVTEDPLNGFRCHAVEGILTGFFGVRVIEVNAWELILIMVWAAEKSVHLAAAILQTAQRRWRTWVVQISKIGRLMLETTTLTLEYLVVSNIKLTRCPNVGGSEPQRPLVQPPPEAEAEAWHKTHGWRPPGPRPSARKGCQKELPKLETH</sequence>
<reference evidence="2 3" key="1">
    <citation type="journal article" date="2019" name="Nat. Ecol. Evol.">
        <title>Megaphylogeny resolves global patterns of mushroom evolution.</title>
        <authorList>
            <person name="Varga T."/>
            <person name="Krizsan K."/>
            <person name="Foldi C."/>
            <person name="Dima B."/>
            <person name="Sanchez-Garcia M."/>
            <person name="Sanchez-Ramirez S."/>
            <person name="Szollosi G.J."/>
            <person name="Szarkandi J.G."/>
            <person name="Papp V."/>
            <person name="Albert L."/>
            <person name="Andreopoulos W."/>
            <person name="Angelini C."/>
            <person name="Antonin V."/>
            <person name="Barry K.W."/>
            <person name="Bougher N.L."/>
            <person name="Buchanan P."/>
            <person name="Buyck B."/>
            <person name="Bense V."/>
            <person name="Catcheside P."/>
            <person name="Chovatia M."/>
            <person name="Cooper J."/>
            <person name="Damon W."/>
            <person name="Desjardin D."/>
            <person name="Finy P."/>
            <person name="Geml J."/>
            <person name="Haridas S."/>
            <person name="Hughes K."/>
            <person name="Justo A."/>
            <person name="Karasinski D."/>
            <person name="Kautmanova I."/>
            <person name="Kiss B."/>
            <person name="Kocsube S."/>
            <person name="Kotiranta H."/>
            <person name="LaButti K.M."/>
            <person name="Lechner B.E."/>
            <person name="Liimatainen K."/>
            <person name="Lipzen A."/>
            <person name="Lukacs Z."/>
            <person name="Mihaltcheva S."/>
            <person name="Morgado L.N."/>
            <person name="Niskanen T."/>
            <person name="Noordeloos M.E."/>
            <person name="Ohm R.A."/>
            <person name="Ortiz-Santana B."/>
            <person name="Ovrebo C."/>
            <person name="Racz N."/>
            <person name="Riley R."/>
            <person name="Savchenko A."/>
            <person name="Shiryaev A."/>
            <person name="Soop K."/>
            <person name="Spirin V."/>
            <person name="Szebenyi C."/>
            <person name="Tomsovsky M."/>
            <person name="Tulloss R.E."/>
            <person name="Uehling J."/>
            <person name="Grigoriev I.V."/>
            <person name="Vagvolgyi C."/>
            <person name="Papp T."/>
            <person name="Martin F.M."/>
            <person name="Miettinen O."/>
            <person name="Hibbett D.S."/>
            <person name="Nagy L.G."/>
        </authorList>
    </citation>
    <scope>NUCLEOTIDE SEQUENCE [LARGE SCALE GENOMIC DNA]</scope>
    <source>
        <strain evidence="2 3">CBS 962.96</strain>
    </source>
</reference>
<evidence type="ECO:0000313" key="3">
    <source>
        <dbReference type="Proteomes" id="UP000297245"/>
    </source>
</evidence>
<accession>A0A4S8LFF2</accession>
<gene>
    <name evidence="2" type="ORF">K435DRAFT_919315</name>
</gene>
<protein>
    <submittedName>
        <fullName evidence="2">Uncharacterized protein</fullName>
    </submittedName>
</protein>
<evidence type="ECO:0000313" key="2">
    <source>
        <dbReference type="EMBL" id="THU87732.1"/>
    </source>
</evidence>
<proteinExistence type="predicted"/>
<feature type="region of interest" description="Disordered" evidence="1">
    <location>
        <begin position="123"/>
        <end position="171"/>
    </location>
</feature>
<feature type="compositionally biased region" description="Basic and acidic residues" evidence="1">
    <location>
        <begin position="161"/>
        <end position="171"/>
    </location>
</feature>